<dbReference type="KEGG" id="shi:Shel_02900"/>
<dbReference type="STRING" id="471855.Shel_02900"/>
<proteinExistence type="predicted"/>
<evidence type="ECO:0000256" key="1">
    <source>
        <dbReference type="ARBA" id="ARBA00023118"/>
    </source>
</evidence>
<sequence>MATYPIAKQFERFCGNLAISCDTLAVISYRYHSITKRLNADFWDSSSDEAHGRYVGSYGRGTRIDGSDVDILFRFPYNMYVKYDAYASNGQSALLQAAKMSIATTYPSTRLKGDGQIVAVDFSDGINFEVLPAFECEDGSYLFPDSNGGGRWRACDPVAEINELNSMDEACNGNLKRLCKMARAWREANSVSISGIAIDVFAYNFMKHYSHRDDGYIFYDRLTRDFFAYVANLDATQSTWKVFGSGRYVTTSGYFRNKAAAARNKAIEAIKDQDNGYMHATNDAWKEIYGSRFPRL</sequence>
<keyword evidence="3" id="KW-1185">Reference proteome</keyword>
<gene>
    <name evidence="2" type="ordered locus">Shel_02900</name>
</gene>
<evidence type="ECO:0000313" key="3">
    <source>
        <dbReference type="Proteomes" id="UP000002026"/>
    </source>
</evidence>
<dbReference type="GO" id="GO:0016779">
    <property type="term" value="F:nucleotidyltransferase activity"/>
    <property type="evidence" value="ECO:0007669"/>
    <property type="project" value="InterPro"/>
</dbReference>
<accession>C7N252</accession>
<keyword evidence="1" id="KW-0051">Antiviral defense</keyword>
<dbReference type="Proteomes" id="UP000002026">
    <property type="component" value="Chromosome"/>
</dbReference>
<dbReference type="SUPFAM" id="SSF81301">
    <property type="entry name" value="Nucleotidyltransferase"/>
    <property type="match status" value="1"/>
</dbReference>
<evidence type="ECO:0008006" key="4">
    <source>
        <dbReference type="Google" id="ProtNLM"/>
    </source>
</evidence>
<dbReference type="EMBL" id="CP001684">
    <property type="protein sequence ID" value="ACV21358.1"/>
    <property type="molecule type" value="Genomic_DNA"/>
</dbReference>
<name>C7N252_SLAHD</name>
<dbReference type="GO" id="GO:0051607">
    <property type="term" value="P:defense response to virus"/>
    <property type="evidence" value="ECO:0007669"/>
    <property type="project" value="UniProtKB-KW"/>
</dbReference>
<organism evidence="2 3">
    <name type="scientific">Slackia heliotrinireducens (strain ATCC 29202 / DSM 20476 / NCTC 11029 / RHS 1)</name>
    <name type="common">Peptococcus heliotrinreducens</name>
    <dbReference type="NCBI Taxonomy" id="471855"/>
    <lineage>
        <taxon>Bacteria</taxon>
        <taxon>Bacillati</taxon>
        <taxon>Actinomycetota</taxon>
        <taxon>Coriobacteriia</taxon>
        <taxon>Eggerthellales</taxon>
        <taxon>Eggerthellaceae</taxon>
        <taxon>Slackia</taxon>
    </lineage>
</organism>
<dbReference type="InterPro" id="IPR043519">
    <property type="entry name" value="NT_sf"/>
</dbReference>
<dbReference type="eggNOG" id="COG1746">
    <property type="taxonomic scope" value="Bacteria"/>
</dbReference>
<evidence type="ECO:0000313" key="2">
    <source>
        <dbReference type="EMBL" id="ACV21358.1"/>
    </source>
</evidence>
<dbReference type="Pfam" id="PF18144">
    <property type="entry name" value="SMODS"/>
    <property type="match status" value="1"/>
</dbReference>
<dbReference type="RefSeq" id="WP_012797467.1">
    <property type="nucleotide sequence ID" value="NC_013165.1"/>
</dbReference>
<dbReference type="Gene3D" id="3.30.460.10">
    <property type="entry name" value="Beta Polymerase, domain 2"/>
    <property type="match status" value="1"/>
</dbReference>
<dbReference type="AlphaFoldDB" id="C7N252"/>
<protein>
    <recommendedName>
        <fullName evidence="4">Nucleotidyltransferase</fullName>
    </recommendedName>
</protein>
<dbReference type="HOGENOM" id="CLU_051351_1_1_11"/>
<reference evidence="2 3" key="1">
    <citation type="journal article" date="2009" name="Stand. Genomic Sci.">
        <title>Complete genome sequence of Slackia heliotrinireducens type strain (RHS 1).</title>
        <authorList>
            <person name="Pukall R."/>
            <person name="Lapidus A."/>
            <person name="Nolan M."/>
            <person name="Copeland A."/>
            <person name="Glavina Del Rio T."/>
            <person name="Lucas S."/>
            <person name="Chen F."/>
            <person name="Tice H."/>
            <person name="Cheng J.F."/>
            <person name="Chertkov O."/>
            <person name="Bruce D."/>
            <person name="Goodwin L."/>
            <person name="Kuske C."/>
            <person name="Brettin T."/>
            <person name="Detter J.C."/>
            <person name="Han C."/>
            <person name="Pitluck S."/>
            <person name="Pati A."/>
            <person name="Mavrommatis K."/>
            <person name="Ivanova N."/>
            <person name="Ovchinnikova G."/>
            <person name="Chen A."/>
            <person name="Palaniappan K."/>
            <person name="Schneider S."/>
            <person name="Rohde M."/>
            <person name="Chain P."/>
            <person name="D'haeseleer P."/>
            <person name="Goker M."/>
            <person name="Bristow J."/>
            <person name="Eisen J.A."/>
            <person name="Markowitz V."/>
            <person name="Kyrpides N.C."/>
            <person name="Klenk H.P."/>
            <person name="Hugenholtz P."/>
        </authorList>
    </citation>
    <scope>NUCLEOTIDE SEQUENCE [LARGE SCALE GENOMIC DNA]</scope>
    <source>
        <strain evidence="3">ATCC 29202 / DSM 20476 / NCTC 11029 / RHS 1</strain>
    </source>
</reference>
<dbReference type="InterPro" id="IPR006116">
    <property type="entry name" value="NT_2-5OAS_ClassI-CCAase"/>
</dbReference>
<dbReference type="CDD" id="cd05400">
    <property type="entry name" value="NT_2-5OAS_ClassI-CCAase"/>
    <property type="match status" value="1"/>
</dbReference>